<reference evidence="1 2" key="1">
    <citation type="submission" date="2019-09" db="EMBL/GenBank/DDBJ databases">
        <authorList>
            <person name="Chandra G."/>
            <person name="Truman W A."/>
        </authorList>
    </citation>
    <scope>NUCLEOTIDE SEQUENCE [LARGE SCALE GENOMIC DNA]</scope>
    <source>
        <strain evidence="1">PS900</strain>
    </source>
</reference>
<sequence length="186" mass="20867">MAWLIGVLIIGIVWYLANAGTGDANLKNVRSVTYLWERQAAKIREEDRFRFDAIVEVTTKLRIGIHALKNNQFFLVDKSILDVFEKISKSDEFFSGLSNPINPSKFNSLRGAFKDCFDRLEVGCRKCPVCGGVDVAENIYGYPDFTAELDDEISKGRVILRGCIVAGAPPKWECNTCKHAWGEAEL</sequence>
<evidence type="ECO:0000313" key="2">
    <source>
        <dbReference type="Proteomes" id="UP000325723"/>
    </source>
</evidence>
<dbReference type="Proteomes" id="UP000325723">
    <property type="component" value="Unassembled WGS sequence"/>
</dbReference>
<organism evidence="1 2">
    <name type="scientific">Pseudomonas fluorescens</name>
    <dbReference type="NCBI Taxonomy" id="294"/>
    <lineage>
        <taxon>Bacteria</taxon>
        <taxon>Pseudomonadati</taxon>
        <taxon>Pseudomonadota</taxon>
        <taxon>Gammaproteobacteria</taxon>
        <taxon>Pseudomonadales</taxon>
        <taxon>Pseudomonadaceae</taxon>
        <taxon>Pseudomonas</taxon>
    </lineage>
</organism>
<evidence type="ECO:0000313" key="1">
    <source>
        <dbReference type="EMBL" id="VVO51847.1"/>
    </source>
</evidence>
<dbReference type="RefSeq" id="WP_150756814.1">
    <property type="nucleotide sequence ID" value="NZ_CABVIE010000001.1"/>
</dbReference>
<comment type="caution">
    <text evidence="1">The sequence shown here is derived from an EMBL/GenBank/DDBJ whole genome shotgun (WGS) entry which is preliminary data.</text>
</comment>
<proteinExistence type="predicted"/>
<dbReference type="AlphaFoldDB" id="A0A8H2NMN4"/>
<protein>
    <submittedName>
        <fullName evidence="1">Uncharacterized protein</fullName>
    </submittedName>
</protein>
<accession>A0A8H2NMN4</accession>
<gene>
    <name evidence="1" type="ORF">PS900_00336</name>
</gene>
<name>A0A8H2NMN4_PSEFL</name>
<dbReference type="EMBL" id="CABVIE010000001">
    <property type="protein sequence ID" value="VVO51847.1"/>
    <property type="molecule type" value="Genomic_DNA"/>
</dbReference>